<name>A0AAU7V8I6_9ACTO</name>
<dbReference type="SUPFAM" id="SSF56563">
    <property type="entry name" value="Major capsid protein gp5"/>
    <property type="match status" value="1"/>
</dbReference>
<dbReference type="Gene3D" id="3.30.2400.10">
    <property type="entry name" value="Major capsid protein gp5"/>
    <property type="match status" value="1"/>
</dbReference>
<evidence type="ECO:0000313" key="3">
    <source>
        <dbReference type="EMBL" id="XBW08595.1"/>
    </source>
</evidence>
<dbReference type="Pfam" id="PF05065">
    <property type="entry name" value="Phage_capsid"/>
    <property type="match status" value="1"/>
</dbReference>
<dbReference type="NCBIfam" id="TIGR01554">
    <property type="entry name" value="major_cap_HK97"/>
    <property type="match status" value="1"/>
</dbReference>
<dbReference type="Gene3D" id="3.30.2320.10">
    <property type="entry name" value="hypothetical protein PF0899 domain"/>
    <property type="match status" value="1"/>
</dbReference>
<protein>
    <submittedName>
        <fullName evidence="3">Phage major capsid protein</fullName>
    </submittedName>
</protein>
<dbReference type="AlphaFoldDB" id="A0AAU7V8I6"/>
<dbReference type="RefSeq" id="WP_350258795.1">
    <property type="nucleotide sequence ID" value="NZ_CP138335.1"/>
</dbReference>
<organism evidence="3">
    <name type="scientific">Scrofimicrobium appendicitidis</name>
    <dbReference type="NCBI Taxonomy" id="3079930"/>
    <lineage>
        <taxon>Bacteria</taxon>
        <taxon>Bacillati</taxon>
        <taxon>Actinomycetota</taxon>
        <taxon>Actinomycetes</taxon>
        <taxon>Actinomycetales</taxon>
        <taxon>Actinomycetaceae</taxon>
        <taxon>Scrofimicrobium</taxon>
    </lineage>
</organism>
<dbReference type="KEGG" id="sapp:SAC06_03280"/>
<accession>A0AAU7V8I6</accession>
<sequence length="192" mass="20392">MKGVSMTAEELAVIVPTPNAVVDDANVALWEQVRPLLTEAIGKKVDQTALFGSDKPASWPTAIIPTAIAADNTATAATGTDFGVGEANLPEKVSVDGFAVNRFASHPVPSWRLRTLRDQNGQPIYGSPMTEAKTGVLYGFPLDEIPNGAWDSATTELLATHWAKFVAGIRQDTTHDLGSSPLTRETLSFSSA</sequence>
<reference evidence="3" key="1">
    <citation type="submission" date="2023-11" db="EMBL/GenBank/DDBJ databases">
        <title>Scrofimicrobium hongkongense sp. nov., isolated from a patient with peritonitis.</title>
        <authorList>
            <person name="Lao H.Y."/>
            <person name="Wong A.Y.P."/>
            <person name="Ng T.L."/>
            <person name="Wong R.Y.L."/>
            <person name="Yau M.C.Y."/>
            <person name="Lam J.Y.W."/>
            <person name="Siu G.K.H."/>
        </authorList>
    </citation>
    <scope>NUCLEOTIDE SEQUENCE</scope>
    <source>
        <strain evidence="3">R131</strain>
    </source>
</reference>
<comment type="subcellular location">
    <subcellularLocation>
        <location evidence="1">Virion</location>
    </subcellularLocation>
</comment>
<dbReference type="InterPro" id="IPR054612">
    <property type="entry name" value="Phage_capsid-like_C"/>
</dbReference>
<feature type="domain" description="Phage capsid-like C-terminal" evidence="2">
    <location>
        <begin position="4"/>
        <end position="174"/>
    </location>
</feature>
<evidence type="ECO:0000256" key="1">
    <source>
        <dbReference type="ARBA" id="ARBA00004328"/>
    </source>
</evidence>
<evidence type="ECO:0000259" key="2">
    <source>
        <dbReference type="Pfam" id="PF05065"/>
    </source>
</evidence>
<gene>
    <name evidence="3" type="ORF">SAC06_03280</name>
</gene>
<dbReference type="InterPro" id="IPR024455">
    <property type="entry name" value="Phage_capsid"/>
</dbReference>
<dbReference type="EMBL" id="CP138335">
    <property type="protein sequence ID" value="XBW08595.1"/>
    <property type="molecule type" value="Genomic_DNA"/>
</dbReference>
<proteinExistence type="predicted"/>